<name>A0A195EVA1_9HYME</name>
<dbReference type="Proteomes" id="UP000078541">
    <property type="component" value="Unassembled WGS sequence"/>
</dbReference>
<accession>A0A195EVA1</accession>
<dbReference type="PANTHER" id="PTHR46060:SF1">
    <property type="entry name" value="MARINER MOS1 TRANSPOSASE-LIKE PROTEIN"/>
    <property type="match status" value="1"/>
</dbReference>
<reference evidence="1 2" key="1">
    <citation type="submission" date="2016-03" db="EMBL/GenBank/DDBJ databases">
        <title>Trachymyrmex septentrionalis WGS genome.</title>
        <authorList>
            <person name="Nygaard S."/>
            <person name="Hu H."/>
            <person name="Boomsma J."/>
            <person name="Zhang G."/>
        </authorList>
    </citation>
    <scope>NUCLEOTIDE SEQUENCE [LARGE SCALE GENOMIC DNA]</scope>
    <source>
        <strain evidence="1">Tsep2-gDNA-1</strain>
        <tissue evidence="1">Whole body</tissue>
    </source>
</reference>
<dbReference type="EMBL" id="KQ981965">
    <property type="protein sequence ID" value="KYN31822.1"/>
    <property type="molecule type" value="Genomic_DNA"/>
</dbReference>
<keyword evidence="2" id="KW-1185">Reference proteome</keyword>
<dbReference type="PANTHER" id="PTHR46060">
    <property type="entry name" value="MARINER MOS1 TRANSPOSASE-LIKE PROTEIN"/>
    <property type="match status" value="1"/>
</dbReference>
<gene>
    <name evidence="1" type="ORF">ALC56_13961</name>
</gene>
<dbReference type="AlphaFoldDB" id="A0A195EVA1"/>
<evidence type="ECO:0000313" key="1">
    <source>
        <dbReference type="EMBL" id="KYN31822.1"/>
    </source>
</evidence>
<proteinExistence type="predicted"/>
<dbReference type="Gene3D" id="3.30.420.10">
    <property type="entry name" value="Ribonuclease H-like superfamily/Ribonuclease H"/>
    <property type="match status" value="1"/>
</dbReference>
<dbReference type="InterPro" id="IPR036397">
    <property type="entry name" value="RNaseH_sf"/>
</dbReference>
<sequence>MKAIHTILHDHLSVRKLCSWIPHNLTEVQKQARVKWSKEMLKKFNRGRSNLVYNIVTGDETWIYSYEPESKQQSTVCIFQNEPKPTKVVRSRSAAKQMISTCEYWFRRYKKGDFDTKDKERYNTPPRLVL</sequence>
<dbReference type="GO" id="GO:0003676">
    <property type="term" value="F:nucleic acid binding"/>
    <property type="evidence" value="ECO:0007669"/>
    <property type="project" value="InterPro"/>
</dbReference>
<evidence type="ECO:0000313" key="2">
    <source>
        <dbReference type="Proteomes" id="UP000078541"/>
    </source>
</evidence>
<organism evidence="1 2">
    <name type="scientific">Trachymyrmex septentrionalis</name>
    <dbReference type="NCBI Taxonomy" id="34720"/>
    <lineage>
        <taxon>Eukaryota</taxon>
        <taxon>Metazoa</taxon>
        <taxon>Ecdysozoa</taxon>
        <taxon>Arthropoda</taxon>
        <taxon>Hexapoda</taxon>
        <taxon>Insecta</taxon>
        <taxon>Pterygota</taxon>
        <taxon>Neoptera</taxon>
        <taxon>Endopterygota</taxon>
        <taxon>Hymenoptera</taxon>
        <taxon>Apocrita</taxon>
        <taxon>Aculeata</taxon>
        <taxon>Formicoidea</taxon>
        <taxon>Formicidae</taxon>
        <taxon>Myrmicinae</taxon>
        <taxon>Trachymyrmex</taxon>
    </lineage>
</organism>
<dbReference type="STRING" id="34720.A0A195EVA1"/>
<dbReference type="InterPro" id="IPR052709">
    <property type="entry name" value="Transposase-MT_Hybrid"/>
</dbReference>
<protein>
    <recommendedName>
        <fullName evidence="3">Mariner Mos1 transposase</fullName>
    </recommendedName>
</protein>
<evidence type="ECO:0008006" key="3">
    <source>
        <dbReference type="Google" id="ProtNLM"/>
    </source>
</evidence>